<name>A0A7M2SMC7_9ACTN</name>
<proteinExistence type="predicted"/>
<accession>A0A7M2SMC7</accession>
<evidence type="ECO:0000313" key="2">
    <source>
        <dbReference type="Proteomes" id="UP000594205"/>
    </source>
</evidence>
<protein>
    <submittedName>
        <fullName evidence="1">Uncharacterized protein</fullName>
    </submittedName>
</protein>
<sequence>MKRLARSVVALCDHRDALTGARMCLACDKPIEEQASLPYEKVSPSGGATQPGRIHATCADAVRRR</sequence>
<gene>
    <name evidence="1" type="ORF">IM697_03480</name>
</gene>
<organism evidence="1 2">
    <name type="scientific">Streptomyces ferrugineus</name>
    <dbReference type="NCBI Taxonomy" id="1413221"/>
    <lineage>
        <taxon>Bacteria</taxon>
        <taxon>Bacillati</taxon>
        <taxon>Actinomycetota</taxon>
        <taxon>Actinomycetes</taxon>
        <taxon>Kitasatosporales</taxon>
        <taxon>Streptomycetaceae</taxon>
        <taxon>Streptomyces</taxon>
    </lineage>
</organism>
<dbReference type="Proteomes" id="UP000594205">
    <property type="component" value="Chromosome"/>
</dbReference>
<dbReference type="EMBL" id="CP063373">
    <property type="protein sequence ID" value="QOV37510.1"/>
    <property type="molecule type" value="Genomic_DNA"/>
</dbReference>
<dbReference type="KEGG" id="sfeu:IM697_03480"/>
<dbReference type="AlphaFoldDB" id="A0A7M2SMC7"/>
<reference evidence="1 2" key="1">
    <citation type="submission" date="2020-10" db="EMBL/GenBank/DDBJ databases">
        <title>Streptomyces ferrugineus complate genome analysis.</title>
        <authorList>
            <person name="Anwar N."/>
        </authorList>
    </citation>
    <scope>NUCLEOTIDE SEQUENCE [LARGE SCALE GENOMIC DNA]</scope>
    <source>
        <strain evidence="1 2">CCTCC AA2014009</strain>
    </source>
</reference>
<keyword evidence="2" id="KW-1185">Reference proteome</keyword>
<dbReference type="RefSeq" id="WP_194044562.1">
    <property type="nucleotide sequence ID" value="NZ_CP063373.1"/>
</dbReference>
<evidence type="ECO:0000313" key="1">
    <source>
        <dbReference type="EMBL" id="QOV37510.1"/>
    </source>
</evidence>